<dbReference type="AlphaFoldDB" id="A0A6L7EWS4"/>
<sequence>MTTLSTTPSAAPSVPGSVPGSVPQRRVPAYGGFNTTVLRIELRRLLRNRRTLVFALVLPVALFFSFSSASGYDDSVGHGNVAAYVMVSMALYGAALTASAAGASVGGERALGWSRQLRLTPLKPVAYVGTKALVAVVMGAVAVTVVNVAGALQGHAEMSVARWVACGLLTVGCTMVFAALGVFVGYLVPGENAMQVLGPGLALLSFLGNVFIPIQDHSSLLWHIAQLTPMFGVAEVSRAPLTGELPWYAVVNVVAWLTLFVAGAAWRMSKDTARV</sequence>
<dbReference type="Proteomes" id="UP000473325">
    <property type="component" value="Unassembled WGS sequence"/>
</dbReference>
<dbReference type="InterPro" id="IPR013525">
    <property type="entry name" value="ABC2_TM"/>
</dbReference>
<keyword evidence="3 7" id="KW-1133">Transmembrane helix</keyword>
<feature type="transmembrane region" description="Helical" evidence="7">
    <location>
        <begin position="81"/>
        <end position="105"/>
    </location>
</feature>
<feature type="transmembrane region" description="Helical" evidence="7">
    <location>
        <begin position="161"/>
        <end position="188"/>
    </location>
</feature>
<dbReference type="EMBL" id="WUEK01000002">
    <property type="protein sequence ID" value="MXG88489.1"/>
    <property type="molecule type" value="Genomic_DNA"/>
</dbReference>
<proteinExistence type="predicted"/>
<evidence type="ECO:0000256" key="6">
    <source>
        <dbReference type="SAM" id="MobiDB-lite"/>
    </source>
</evidence>
<feature type="transmembrane region" description="Helical" evidence="7">
    <location>
        <begin position="125"/>
        <end position="149"/>
    </location>
</feature>
<comment type="caution">
    <text evidence="9">The sequence shown here is derived from an EMBL/GenBank/DDBJ whole genome shotgun (WGS) entry which is preliminary data.</text>
</comment>
<evidence type="ECO:0000256" key="5">
    <source>
        <dbReference type="ARBA" id="ARBA00023251"/>
    </source>
</evidence>
<reference evidence="9 10" key="1">
    <citation type="submission" date="2019-12" db="EMBL/GenBank/DDBJ databases">
        <authorList>
            <person name="Kun Z."/>
        </authorList>
    </citation>
    <scope>NUCLEOTIDE SEQUENCE [LARGE SCALE GENOMIC DNA]</scope>
    <source>
        <strain evidence="9 10">YIM 123512</strain>
    </source>
</reference>
<feature type="transmembrane region" description="Helical" evidence="7">
    <location>
        <begin position="51"/>
        <end position="69"/>
    </location>
</feature>
<evidence type="ECO:0000259" key="8">
    <source>
        <dbReference type="Pfam" id="PF01061"/>
    </source>
</evidence>
<organism evidence="9 10">
    <name type="scientific">Nocardioides flavescens</name>
    <dbReference type="NCBI Taxonomy" id="2691959"/>
    <lineage>
        <taxon>Bacteria</taxon>
        <taxon>Bacillati</taxon>
        <taxon>Actinomycetota</taxon>
        <taxon>Actinomycetes</taxon>
        <taxon>Propionibacteriales</taxon>
        <taxon>Nocardioidaceae</taxon>
        <taxon>Nocardioides</taxon>
    </lineage>
</organism>
<dbReference type="RefSeq" id="WP_160875025.1">
    <property type="nucleotide sequence ID" value="NZ_WUEK01000002.1"/>
</dbReference>
<evidence type="ECO:0000256" key="3">
    <source>
        <dbReference type="ARBA" id="ARBA00022989"/>
    </source>
</evidence>
<feature type="region of interest" description="Disordered" evidence="6">
    <location>
        <begin position="1"/>
        <end position="23"/>
    </location>
</feature>
<dbReference type="PANTHER" id="PTHR43077:SF11">
    <property type="entry name" value="TRANSPORT PERMEASE YVFS-RELATED"/>
    <property type="match status" value="1"/>
</dbReference>
<keyword evidence="10" id="KW-1185">Reference proteome</keyword>
<dbReference type="GO" id="GO:0140359">
    <property type="term" value="F:ABC-type transporter activity"/>
    <property type="evidence" value="ECO:0007669"/>
    <property type="project" value="InterPro"/>
</dbReference>
<dbReference type="GO" id="GO:0043190">
    <property type="term" value="C:ATP-binding cassette (ABC) transporter complex"/>
    <property type="evidence" value="ECO:0007669"/>
    <property type="project" value="InterPro"/>
</dbReference>
<name>A0A6L7EWS4_9ACTN</name>
<dbReference type="GO" id="GO:0046677">
    <property type="term" value="P:response to antibiotic"/>
    <property type="evidence" value="ECO:0007669"/>
    <property type="project" value="UniProtKB-KW"/>
</dbReference>
<keyword evidence="5" id="KW-0046">Antibiotic resistance</keyword>
<evidence type="ECO:0000313" key="9">
    <source>
        <dbReference type="EMBL" id="MXG88489.1"/>
    </source>
</evidence>
<gene>
    <name evidence="9" type="ORF">GRQ65_02890</name>
</gene>
<dbReference type="InterPro" id="IPR051328">
    <property type="entry name" value="T7SS_ABC-Transporter"/>
</dbReference>
<evidence type="ECO:0000256" key="1">
    <source>
        <dbReference type="ARBA" id="ARBA00004141"/>
    </source>
</evidence>
<dbReference type="PANTHER" id="PTHR43077">
    <property type="entry name" value="TRANSPORT PERMEASE YVFS-RELATED"/>
    <property type="match status" value="1"/>
</dbReference>
<keyword evidence="4 7" id="KW-0472">Membrane</keyword>
<dbReference type="PIRSF" id="PIRSF006648">
    <property type="entry name" value="DrrB"/>
    <property type="match status" value="1"/>
</dbReference>
<feature type="domain" description="ABC-2 type transporter transmembrane" evidence="8">
    <location>
        <begin position="36"/>
        <end position="237"/>
    </location>
</feature>
<evidence type="ECO:0000256" key="7">
    <source>
        <dbReference type="SAM" id="Phobius"/>
    </source>
</evidence>
<protein>
    <submittedName>
        <fullName evidence="9">ABC transporter permease</fullName>
    </submittedName>
</protein>
<keyword evidence="2 7" id="KW-0812">Transmembrane</keyword>
<feature type="transmembrane region" description="Helical" evidence="7">
    <location>
        <begin position="245"/>
        <end position="266"/>
    </location>
</feature>
<dbReference type="Pfam" id="PF01061">
    <property type="entry name" value="ABC2_membrane"/>
    <property type="match status" value="1"/>
</dbReference>
<accession>A0A6L7EWS4</accession>
<dbReference type="InterPro" id="IPR000412">
    <property type="entry name" value="ABC_2_transport"/>
</dbReference>
<comment type="subcellular location">
    <subcellularLocation>
        <location evidence="1">Membrane</location>
        <topology evidence="1">Multi-pass membrane protein</topology>
    </subcellularLocation>
</comment>
<feature type="transmembrane region" description="Helical" evidence="7">
    <location>
        <begin position="200"/>
        <end position="225"/>
    </location>
</feature>
<evidence type="ECO:0000313" key="10">
    <source>
        <dbReference type="Proteomes" id="UP000473325"/>
    </source>
</evidence>
<evidence type="ECO:0000256" key="4">
    <source>
        <dbReference type="ARBA" id="ARBA00023136"/>
    </source>
</evidence>
<evidence type="ECO:0000256" key="2">
    <source>
        <dbReference type="ARBA" id="ARBA00022692"/>
    </source>
</evidence>